<dbReference type="EMBL" id="GBXM01053855">
    <property type="protein sequence ID" value="JAH54722.1"/>
    <property type="molecule type" value="Transcribed_RNA"/>
</dbReference>
<name>A0A0E9TMQ3_ANGAN</name>
<reference evidence="1" key="2">
    <citation type="journal article" date="2015" name="Fish Shellfish Immunol.">
        <title>Early steps in the European eel (Anguilla anguilla)-Vibrio vulnificus interaction in the gills: Role of the RtxA13 toxin.</title>
        <authorList>
            <person name="Callol A."/>
            <person name="Pajuelo D."/>
            <person name="Ebbesson L."/>
            <person name="Teles M."/>
            <person name="MacKenzie S."/>
            <person name="Amaro C."/>
        </authorList>
    </citation>
    <scope>NUCLEOTIDE SEQUENCE</scope>
</reference>
<accession>A0A0E9TMQ3</accession>
<organism evidence="1">
    <name type="scientific">Anguilla anguilla</name>
    <name type="common">European freshwater eel</name>
    <name type="synonym">Muraena anguilla</name>
    <dbReference type="NCBI Taxonomy" id="7936"/>
    <lineage>
        <taxon>Eukaryota</taxon>
        <taxon>Metazoa</taxon>
        <taxon>Chordata</taxon>
        <taxon>Craniata</taxon>
        <taxon>Vertebrata</taxon>
        <taxon>Euteleostomi</taxon>
        <taxon>Actinopterygii</taxon>
        <taxon>Neopterygii</taxon>
        <taxon>Teleostei</taxon>
        <taxon>Anguilliformes</taxon>
        <taxon>Anguillidae</taxon>
        <taxon>Anguilla</taxon>
    </lineage>
</organism>
<dbReference type="AlphaFoldDB" id="A0A0E9TMQ3"/>
<proteinExistence type="predicted"/>
<protein>
    <submittedName>
        <fullName evidence="1">Uncharacterized protein</fullName>
    </submittedName>
</protein>
<reference evidence="1" key="1">
    <citation type="submission" date="2014-11" db="EMBL/GenBank/DDBJ databases">
        <authorList>
            <person name="Amaro Gonzalez C."/>
        </authorList>
    </citation>
    <scope>NUCLEOTIDE SEQUENCE</scope>
</reference>
<sequence>MLAQQIILIRLLCDTSAFKRHVTFGTLGGGMVNSVTLTFQFHTCE</sequence>
<evidence type="ECO:0000313" key="1">
    <source>
        <dbReference type="EMBL" id="JAH54722.1"/>
    </source>
</evidence>